<feature type="region of interest" description="Disordered" evidence="1">
    <location>
        <begin position="542"/>
        <end position="596"/>
    </location>
</feature>
<name>A0AAF3FLE8_9BILA</name>
<feature type="region of interest" description="Disordered" evidence="1">
    <location>
        <begin position="431"/>
        <end position="485"/>
    </location>
</feature>
<evidence type="ECO:0000313" key="2">
    <source>
        <dbReference type="Proteomes" id="UP000887575"/>
    </source>
</evidence>
<organism evidence="2 3">
    <name type="scientific">Mesorhabditis belari</name>
    <dbReference type="NCBI Taxonomy" id="2138241"/>
    <lineage>
        <taxon>Eukaryota</taxon>
        <taxon>Metazoa</taxon>
        <taxon>Ecdysozoa</taxon>
        <taxon>Nematoda</taxon>
        <taxon>Chromadorea</taxon>
        <taxon>Rhabditida</taxon>
        <taxon>Rhabditina</taxon>
        <taxon>Rhabditomorpha</taxon>
        <taxon>Rhabditoidea</taxon>
        <taxon>Rhabditidae</taxon>
        <taxon>Mesorhabditinae</taxon>
        <taxon>Mesorhabditis</taxon>
    </lineage>
</organism>
<dbReference type="Gene3D" id="1.10.510.10">
    <property type="entry name" value="Transferase(Phosphotransferase) domain 1"/>
    <property type="match status" value="1"/>
</dbReference>
<dbReference type="InterPro" id="IPR051177">
    <property type="entry name" value="CIK-Related_Protein"/>
</dbReference>
<feature type="compositionally biased region" description="Basic and acidic residues" evidence="1">
    <location>
        <begin position="542"/>
        <end position="555"/>
    </location>
</feature>
<dbReference type="Proteomes" id="UP000887575">
    <property type="component" value="Unassembled WGS sequence"/>
</dbReference>
<evidence type="ECO:0008006" key="4">
    <source>
        <dbReference type="Google" id="ProtNLM"/>
    </source>
</evidence>
<feature type="compositionally biased region" description="Acidic residues" evidence="1">
    <location>
        <begin position="447"/>
        <end position="461"/>
    </location>
</feature>
<dbReference type="SUPFAM" id="SSF56112">
    <property type="entry name" value="Protein kinase-like (PK-like)"/>
    <property type="match status" value="1"/>
</dbReference>
<dbReference type="PANTHER" id="PTHR12984:SF15">
    <property type="entry name" value="PROTEIN-ASSOCIATING WITH THE CARBOXYL-TERMINAL DOMAIN OF EZRIN"/>
    <property type="match status" value="1"/>
</dbReference>
<dbReference type="Gene3D" id="1.25.10.10">
    <property type="entry name" value="Leucine-rich Repeat Variant"/>
    <property type="match status" value="1"/>
</dbReference>
<proteinExistence type="predicted"/>
<feature type="compositionally biased region" description="Low complexity" evidence="1">
    <location>
        <begin position="469"/>
        <end position="483"/>
    </location>
</feature>
<dbReference type="AlphaFoldDB" id="A0AAF3FLE8"/>
<keyword evidence="2" id="KW-1185">Reference proteome</keyword>
<accession>A0AAF3FLE8</accession>
<sequence length="596" mass="67030">MGASESSPRTIERQEIKLSNTPFQRVQRISRRKNGKLLQGILFESSIAYGNECRNAIQYLKRFRHPDILKVLAQKDLPDGSILVEDAEPLCSKSFTEFGLSQIQSGLCSIGNALLFLHESAGISHNNLCTATIFVRSNGSFALAGFEYAIELSKEPQPRQRLQTDAFLGVQKETNGSLRDAYLFGQLIQEISKEFELPENLMELSDGLCQADAAERFSIKDALAHPAMQNDLATILDKLVNFSVLQIKEKEEFIQSLPNRLDALDATSAGSLLSKPLLSRPVMFFEESHKTLYPRFFKPKTSASNGILPSEIYIKYALPEILYIWRVRDIAVRLPLLKYLPLYIEIVSRNHLEKTILPEIHAGVEDQNLELVASSYEGLATCVRVLGPATVTGTSQKKLFKDSTPIQRADYSNGYLEPKIIAYKEQEVESNFHSPQAPSSSAVFSGSEEEPNDEWNEDWGEDEKKSNEESIQSSEIQTIPQIPALDTNRNRLQHQSTKQLDIVDVKEIQVKSAEEDFFADMAPEIKTEGTLIDRLLKEQEERSKLNNDAPVEKKKSSILFSLSEDTNTENDHSAAWDDDLNLDPPQEIDEKESIAS</sequence>
<dbReference type="PANTHER" id="PTHR12984">
    <property type="entry name" value="SCY1-RELATED S/T PROTEIN KINASE-LIKE"/>
    <property type="match status" value="1"/>
</dbReference>
<dbReference type="InterPro" id="IPR011989">
    <property type="entry name" value="ARM-like"/>
</dbReference>
<dbReference type="InterPro" id="IPR011009">
    <property type="entry name" value="Kinase-like_dom_sf"/>
</dbReference>
<protein>
    <recommendedName>
        <fullName evidence="4">Protein kinase domain-containing protein</fullName>
    </recommendedName>
</protein>
<feature type="compositionally biased region" description="Acidic residues" evidence="1">
    <location>
        <begin position="576"/>
        <end position="590"/>
    </location>
</feature>
<feature type="compositionally biased region" description="Polar residues" evidence="1">
    <location>
        <begin position="431"/>
        <end position="444"/>
    </location>
</feature>
<dbReference type="WBParaSite" id="MBELARI_LOCUS7714">
    <property type="protein sequence ID" value="MBELARI_LOCUS7714"/>
    <property type="gene ID" value="MBELARI_LOCUS7714"/>
</dbReference>
<evidence type="ECO:0000256" key="1">
    <source>
        <dbReference type="SAM" id="MobiDB-lite"/>
    </source>
</evidence>
<evidence type="ECO:0000313" key="3">
    <source>
        <dbReference type="WBParaSite" id="MBELARI_LOCUS7714"/>
    </source>
</evidence>
<reference evidence="3" key="1">
    <citation type="submission" date="2024-02" db="UniProtKB">
        <authorList>
            <consortium name="WormBaseParasite"/>
        </authorList>
    </citation>
    <scope>IDENTIFICATION</scope>
</reference>